<gene>
    <name evidence="2" type="ORF">O181_073879</name>
</gene>
<evidence type="ECO:0000313" key="2">
    <source>
        <dbReference type="EMBL" id="MBW0534164.1"/>
    </source>
</evidence>
<evidence type="ECO:0000256" key="1">
    <source>
        <dbReference type="SAM" id="MobiDB-lite"/>
    </source>
</evidence>
<name>A0A9Q3F7L0_9BASI</name>
<dbReference type="AlphaFoldDB" id="A0A9Q3F7L0"/>
<feature type="compositionally biased region" description="Polar residues" evidence="1">
    <location>
        <begin position="143"/>
        <end position="152"/>
    </location>
</feature>
<evidence type="ECO:0000313" key="3">
    <source>
        <dbReference type="Proteomes" id="UP000765509"/>
    </source>
</evidence>
<protein>
    <submittedName>
        <fullName evidence="2">Uncharacterized protein</fullName>
    </submittedName>
</protein>
<keyword evidence="3" id="KW-1185">Reference proteome</keyword>
<reference evidence="2" key="1">
    <citation type="submission" date="2021-03" db="EMBL/GenBank/DDBJ databases">
        <title>Draft genome sequence of rust myrtle Austropuccinia psidii MF-1, a brazilian biotype.</title>
        <authorList>
            <person name="Quecine M.C."/>
            <person name="Pachon D.M.R."/>
            <person name="Bonatelli M.L."/>
            <person name="Correr F.H."/>
            <person name="Franceschini L.M."/>
            <person name="Leite T.F."/>
            <person name="Margarido G.R.A."/>
            <person name="Almeida C.A."/>
            <person name="Ferrarezi J.A."/>
            <person name="Labate C.A."/>
        </authorList>
    </citation>
    <scope>NUCLEOTIDE SEQUENCE</scope>
    <source>
        <strain evidence="2">MF-1</strain>
    </source>
</reference>
<accession>A0A9Q3F7L0</accession>
<organism evidence="2 3">
    <name type="scientific">Austropuccinia psidii MF-1</name>
    <dbReference type="NCBI Taxonomy" id="1389203"/>
    <lineage>
        <taxon>Eukaryota</taxon>
        <taxon>Fungi</taxon>
        <taxon>Dikarya</taxon>
        <taxon>Basidiomycota</taxon>
        <taxon>Pucciniomycotina</taxon>
        <taxon>Pucciniomycetes</taxon>
        <taxon>Pucciniales</taxon>
        <taxon>Sphaerophragmiaceae</taxon>
        <taxon>Austropuccinia</taxon>
    </lineage>
</organism>
<comment type="caution">
    <text evidence="2">The sequence shown here is derived from an EMBL/GenBank/DDBJ whole genome shotgun (WGS) entry which is preliminary data.</text>
</comment>
<dbReference type="EMBL" id="AVOT02039168">
    <property type="protein sequence ID" value="MBW0534164.1"/>
    <property type="molecule type" value="Genomic_DNA"/>
</dbReference>
<dbReference type="Proteomes" id="UP000765509">
    <property type="component" value="Unassembled WGS sequence"/>
</dbReference>
<feature type="region of interest" description="Disordered" evidence="1">
    <location>
        <begin position="124"/>
        <end position="152"/>
    </location>
</feature>
<proteinExistence type="predicted"/>
<sequence length="247" mass="27144">MFINCPALRSTGSWRRPPLAKVPTLQPLVIAWAILFMLSSPTIQDSNTGPCLKFYENHLMRASLSGDNDETLKDAISSKEVYLQLCTNLVDLLPKDAWGFVPPLLALSSQEAMKDVLGITSSLKKSKAQAETPTDHLKEMKGTNATTPEPNSENIALASNQTNATLQMERGVPSQATALQKNPTVLMAGTSVCTQLNLSNFSPLWKINLEWDHSASYSKFEAFRLKKLVWLAGISSVFHFSISFIAS</sequence>